<keyword evidence="6" id="KW-1185">Reference proteome</keyword>
<dbReference type="Pfam" id="PF00353">
    <property type="entry name" value="HemolysinCabind"/>
    <property type="match status" value="4"/>
</dbReference>
<dbReference type="PANTHER" id="PTHR38340:SF1">
    <property type="entry name" value="S-LAYER PROTEIN"/>
    <property type="match status" value="1"/>
</dbReference>
<organism evidence="5 6">
    <name type="scientific">Cellulomonas composti</name>
    <dbReference type="NCBI Taxonomy" id="266130"/>
    <lineage>
        <taxon>Bacteria</taxon>
        <taxon>Bacillati</taxon>
        <taxon>Actinomycetota</taxon>
        <taxon>Actinomycetes</taxon>
        <taxon>Micrococcales</taxon>
        <taxon>Cellulomonadaceae</taxon>
        <taxon>Cellulomonas</taxon>
    </lineage>
</organism>
<dbReference type="InterPro" id="IPR001343">
    <property type="entry name" value="Hemolysn_Ca-bd"/>
</dbReference>
<dbReference type="SUPFAM" id="SSF51120">
    <property type="entry name" value="beta-Roll"/>
    <property type="match status" value="3"/>
</dbReference>
<comment type="subcellular location">
    <subcellularLocation>
        <location evidence="1">Secreted</location>
    </subcellularLocation>
</comment>
<dbReference type="InterPro" id="IPR050557">
    <property type="entry name" value="RTX_toxin/Mannuronan_C5-epim"/>
</dbReference>
<keyword evidence="2" id="KW-0964">Secreted</keyword>
<dbReference type="OrthoDB" id="4832494at2"/>
<dbReference type="Gene3D" id="2.150.10.10">
    <property type="entry name" value="Serralysin-like metalloprotease, C-terminal"/>
    <property type="match status" value="3"/>
</dbReference>
<evidence type="ECO:0000313" key="6">
    <source>
        <dbReference type="Proteomes" id="UP000321720"/>
    </source>
</evidence>
<name>A0A511JDA1_9CELL</name>
<accession>A0A511JDA1</accession>
<feature type="region of interest" description="Disordered" evidence="3">
    <location>
        <begin position="512"/>
        <end position="541"/>
    </location>
</feature>
<proteinExistence type="predicted"/>
<evidence type="ECO:0000256" key="4">
    <source>
        <dbReference type="SAM" id="SignalP"/>
    </source>
</evidence>
<dbReference type="GO" id="GO:0005509">
    <property type="term" value="F:calcium ion binding"/>
    <property type="evidence" value="ECO:0007669"/>
    <property type="project" value="InterPro"/>
</dbReference>
<dbReference type="RefSeq" id="WP_146843613.1">
    <property type="nucleotide sequence ID" value="NZ_BJWG01000013.1"/>
</dbReference>
<feature type="signal peptide" evidence="4">
    <location>
        <begin position="1"/>
        <end position="34"/>
    </location>
</feature>
<reference evidence="5 6" key="1">
    <citation type="submission" date="2019-07" db="EMBL/GenBank/DDBJ databases">
        <title>Whole genome shotgun sequence of Cellulomonas composti NBRC 100758.</title>
        <authorList>
            <person name="Hosoyama A."/>
            <person name="Uohara A."/>
            <person name="Ohji S."/>
            <person name="Ichikawa N."/>
        </authorList>
    </citation>
    <scope>NUCLEOTIDE SEQUENCE [LARGE SCALE GENOMIC DNA]</scope>
    <source>
        <strain evidence="5 6">NBRC 100758</strain>
    </source>
</reference>
<dbReference type="InterPro" id="IPR018511">
    <property type="entry name" value="Hemolysin-typ_Ca-bd_CS"/>
</dbReference>
<comment type="caution">
    <text evidence="5">The sequence shown here is derived from an EMBL/GenBank/DDBJ whole genome shotgun (WGS) entry which is preliminary data.</text>
</comment>
<dbReference type="AlphaFoldDB" id="A0A511JDA1"/>
<protein>
    <recommendedName>
        <fullName evidence="7">Calcium-binding protein</fullName>
    </recommendedName>
</protein>
<evidence type="ECO:0000256" key="2">
    <source>
        <dbReference type="ARBA" id="ARBA00022525"/>
    </source>
</evidence>
<dbReference type="InterPro" id="IPR011049">
    <property type="entry name" value="Serralysin-like_metalloprot_C"/>
</dbReference>
<evidence type="ECO:0008006" key="7">
    <source>
        <dbReference type="Google" id="ProtNLM"/>
    </source>
</evidence>
<evidence type="ECO:0000256" key="3">
    <source>
        <dbReference type="SAM" id="MobiDB-lite"/>
    </source>
</evidence>
<keyword evidence="4" id="KW-0732">Signal</keyword>
<dbReference type="PROSITE" id="PS00330">
    <property type="entry name" value="HEMOLYSIN_CALCIUM"/>
    <property type="match status" value="1"/>
</dbReference>
<gene>
    <name evidence="5" type="ORF">CCO02nite_26360</name>
</gene>
<evidence type="ECO:0000313" key="5">
    <source>
        <dbReference type="EMBL" id="GEL95978.1"/>
    </source>
</evidence>
<dbReference type="EMBL" id="BJWG01000013">
    <property type="protein sequence ID" value="GEL95978.1"/>
    <property type="molecule type" value="Genomic_DNA"/>
</dbReference>
<dbReference type="PRINTS" id="PR00313">
    <property type="entry name" value="CABNDNGRPT"/>
</dbReference>
<dbReference type="PANTHER" id="PTHR38340">
    <property type="entry name" value="S-LAYER PROTEIN"/>
    <property type="match status" value="1"/>
</dbReference>
<dbReference type="GO" id="GO:0005576">
    <property type="term" value="C:extracellular region"/>
    <property type="evidence" value="ECO:0007669"/>
    <property type="project" value="UniProtKB-SubCell"/>
</dbReference>
<dbReference type="Proteomes" id="UP000321720">
    <property type="component" value="Unassembled WGS sequence"/>
</dbReference>
<sequence>MHPFRSALRRVVTVATAAVVALGAGIAGASAAHANEPGGYADGAIAWSDVINCTSIVFPPTYTEKGAGTFVGSYVDPDDNQPAANQSFPIHIVVAGIGNPCSGQYYVPGFVLPAGVTLDTSVQPVCYYDGQPSTGAVDCPTYASGLLTDYFGANSFAYRNGYTQTGGLWPLAQGHTWEFQFRVKASTAMAATLQGRVDIADGNSNPTLTPTAPLNVFGAGGGVPSYRFVYDQPSTIATATNPDTSDPTTYGLFSQGVVYTNGAGGTLYFQRATTAGFGSPSTVSIPVPTGGTAWRAWTDWYEDGFADVQPGQRYFWRLGFQPPGGSITWSSAETFVGLEQRTCRGQAITVSLSNGQAPTDGPDVILGTPGNDVIHGLGGDDRICSLGGNDIVDGGAGNDQVDGGAGNDTIVATTGNDTVVGGAGSDTVSYAGHPTKVKVDLRVATQSNGTAGTDTLSSIENVAGTAGNDTLIGTAGVNKLWGGPGDDTLSGLAGADVLDGGAGKDVLRAGAGNDTLKGGDGADELRGDTGNDTLRGGAGNDKLYGEAGNDLLYGDAGTDLGDGGPGTDKAYSCEKKVSIP</sequence>
<evidence type="ECO:0000256" key="1">
    <source>
        <dbReference type="ARBA" id="ARBA00004613"/>
    </source>
</evidence>
<feature type="chain" id="PRO_5022153702" description="Calcium-binding protein" evidence="4">
    <location>
        <begin position="35"/>
        <end position="580"/>
    </location>
</feature>